<evidence type="ECO:0000256" key="1">
    <source>
        <dbReference type="ARBA" id="ARBA00001946"/>
    </source>
</evidence>
<dbReference type="PROSITE" id="PS51462">
    <property type="entry name" value="NUDIX"/>
    <property type="match status" value="1"/>
</dbReference>
<accession>A0A7C4L1I9</accession>
<dbReference type="PANTHER" id="PTHR43046:SF15">
    <property type="entry name" value="MUTT_NUDIX FAMILY PROTEIN"/>
    <property type="match status" value="1"/>
</dbReference>
<dbReference type="SUPFAM" id="SSF55811">
    <property type="entry name" value="Nudix"/>
    <property type="match status" value="1"/>
</dbReference>
<dbReference type="InterPro" id="IPR020084">
    <property type="entry name" value="NUDIX_hydrolase_CS"/>
</dbReference>
<name>A0A7C4L1I9_9CHLR</name>
<keyword evidence="2" id="KW-0378">Hydrolase</keyword>
<organism evidence="4">
    <name type="scientific">Bellilinea caldifistulae</name>
    <dbReference type="NCBI Taxonomy" id="360411"/>
    <lineage>
        <taxon>Bacteria</taxon>
        <taxon>Bacillati</taxon>
        <taxon>Chloroflexota</taxon>
        <taxon>Anaerolineae</taxon>
        <taxon>Anaerolineales</taxon>
        <taxon>Anaerolineaceae</taxon>
        <taxon>Bellilinea</taxon>
    </lineage>
</organism>
<protein>
    <submittedName>
        <fullName evidence="4">NUDIX domain-containing protein</fullName>
    </submittedName>
</protein>
<dbReference type="Pfam" id="PF00293">
    <property type="entry name" value="NUDIX"/>
    <property type="match status" value="1"/>
</dbReference>
<proteinExistence type="predicted"/>
<evidence type="ECO:0000259" key="3">
    <source>
        <dbReference type="PROSITE" id="PS51462"/>
    </source>
</evidence>
<dbReference type="InterPro" id="IPR000086">
    <property type="entry name" value="NUDIX_hydrolase_dom"/>
</dbReference>
<dbReference type="PROSITE" id="PS00893">
    <property type="entry name" value="NUDIX_BOX"/>
    <property type="match status" value="1"/>
</dbReference>
<dbReference type="PANTHER" id="PTHR43046">
    <property type="entry name" value="GDP-MANNOSE MANNOSYL HYDROLASE"/>
    <property type="match status" value="1"/>
</dbReference>
<dbReference type="AlphaFoldDB" id="A0A7C4L1I9"/>
<comment type="caution">
    <text evidence="4">The sequence shown here is derived from an EMBL/GenBank/DDBJ whole genome shotgun (WGS) entry which is preliminary data.</text>
</comment>
<gene>
    <name evidence="4" type="ORF">ENT17_06125</name>
</gene>
<feature type="domain" description="Nudix hydrolase" evidence="3">
    <location>
        <begin position="23"/>
        <end position="161"/>
    </location>
</feature>
<evidence type="ECO:0000313" key="4">
    <source>
        <dbReference type="EMBL" id="HGS87181.1"/>
    </source>
</evidence>
<dbReference type="GO" id="GO:0016787">
    <property type="term" value="F:hydrolase activity"/>
    <property type="evidence" value="ECO:0007669"/>
    <property type="project" value="UniProtKB-KW"/>
</dbReference>
<reference evidence="4" key="1">
    <citation type="journal article" date="2020" name="mSystems">
        <title>Genome- and Community-Level Interaction Insights into Carbon Utilization and Element Cycling Functions of Hydrothermarchaeota in Hydrothermal Sediment.</title>
        <authorList>
            <person name="Zhou Z."/>
            <person name="Liu Y."/>
            <person name="Xu W."/>
            <person name="Pan J."/>
            <person name="Luo Z.H."/>
            <person name="Li M."/>
        </authorList>
    </citation>
    <scope>NUCLEOTIDE SEQUENCE [LARGE SCALE GENOMIC DNA]</scope>
    <source>
        <strain evidence="4">SpSt-556</strain>
    </source>
</reference>
<dbReference type="CDD" id="cd02883">
    <property type="entry name" value="NUDIX_Hydrolase"/>
    <property type="match status" value="1"/>
</dbReference>
<dbReference type="InterPro" id="IPR015797">
    <property type="entry name" value="NUDIX_hydrolase-like_dom_sf"/>
</dbReference>
<evidence type="ECO:0000256" key="2">
    <source>
        <dbReference type="ARBA" id="ARBA00022801"/>
    </source>
</evidence>
<sequence length="177" mass="20960">MPAKKLFIEIFRHPDAPRNGHAIQREAVRAIIRAQNRLLMIYSTVNNDYKFPGGGRKDGESLPQTLRREVQEECGASVTRIERFLGSVIEYDLPYENGYQLFRMTSYYYLCQISERHQPLHLDEYEQRLGFTPVWVDIEDALRANRAVLNSRFSNIPKWTERETRVLEFIRQHLTRD</sequence>
<dbReference type="Gene3D" id="3.90.79.10">
    <property type="entry name" value="Nucleoside Triphosphate Pyrophosphohydrolase"/>
    <property type="match status" value="1"/>
</dbReference>
<dbReference type="EMBL" id="DSXR01000058">
    <property type="protein sequence ID" value="HGS87181.1"/>
    <property type="molecule type" value="Genomic_DNA"/>
</dbReference>
<comment type="cofactor">
    <cofactor evidence="1">
        <name>Mg(2+)</name>
        <dbReference type="ChEBI" id="CHEBI:18420"/>
    </cofactor>
</comment>